<dbReference type="Pfam" id="PF13561">
    <property type="entry name" value="adh_short_C2"/>
    <property type="match status" value="1"/>
</dbReference>
<dbReference type="FunFam" id="3.40.50.720:FF:000084">
    <property type="entry name" value="Short-chain dehydrogenase reductase"/>
    <property type="match status" value="1"/>
</dbReference>
<dbReference type="InterPro" id="IPR002347">
    <property type="entry name" value="SDR_fam"/>
</dbReference>
<evidence type="ECO:0000313" key="4">
    <source>
        <dbReference type="Proteomes" id="UP000283530"/>
    </source>
</evidence>
<dbReference type="Proteomes" id="UP000283530">
    <property type="component" value="Unassembled WGS sequence"/>
</dbReference>
<dbReference type="OrthoDB" id="417891at2759"/>
<organism evidence="3 4">
    <name type="scientific">Cinnamomum micranthum f. kanehirae</name>
    <dbReference type="NCBI Taxonomy" id="337451"/>
    <lineage>
        <taxon>Eukaryota</taxon>
        <taxon>Viridiplantae</taxon>
        <taxon>Streptophyta</taxon>
        <taxon>Embryophyta</taxon>
        <taxon>Tracheophyta</taxon>
        <taxon>Spermatophyta</taxon>
        <taxon>Magnoliopsida</taxon>
        <taxon>Magnoliidae</taxon>
        <taxon>Laurales</taxon>
        <taxon>Lauraceae</taxon>
        <taxon>Cinnamomum</taxon>
    </lineage>
</organism>
<comment type="caution">
    <text evidence="3">The sequence shown here is derived from an EMBL/GenBank/DDBJ whole genome shotgun (WGS) entry which is preliminary data.</text>
</comment>
<dbReference type="PANTHER" id="PTHR42898">
    <property type="entry name" value="TROPINONE REDUCTASE"/>
    <property type="match status" value="1"/>
</dbReference>
<dbReference type="EMBL" id="QPKB01000005">
    <property type="protein sequence ID" value="RWR84322.1"/>
    <property type="molecule type" value="Genomic_DNA"/>
</dbReference>
<name>A0A443P0R4_9MAGN</name>
<accession>A0A443P0R4</accession>
<dbReference type="PROSITE" id="PS00061">
    <property type="entry name" value="ADH_SHORT"/>
    <property type="match status" value="1"/>
</dbReference>
<dbReference type="PRINTS" id="PR00081">
    <property type="entry name" value="GDHRDH"/>
</dbReference>
<dbReference type="STRING" id="337451.A0A443P0R4"/>
<dbReference type="SUPFAM" id="SSF51735">
    <property type="entry name" value="NAD(P)-binding Rossmann-fold domains"/>
    <property type="match status" value="1"/>
</dbReference>
<proteinExistence type="predicted"/>
<evidence type="ECO:0000256" key="2">
    <source>
        <dbReference type="ARBA" id="ARBA00023002"/>
    </source>
</evidence>
<dbReference type="GO" id="GO:0016491">
    <property type="term" value="F:oxidoreductase activity"/>
    <property type="evidence" value="ECO:0007669"/>
    <property type="project" value="UniProtKB-KW"/>
</dbReference>
<evidence type="ECO:0000313" key="3">
    <source>
        <dbReference type="EMBL" id="RWR84322.1"/>
    </source>
</evidence>
<dbReference type="InterPro" id="IPR045000">
    <property type="entry name" value="TR"/>
</dbReference>
<dbReference type="PANTHER" id="PTHR42898:SF6">
    <property type="entry name" value="NADP-DEPENDENT MANNITOL DEHYDROGENASE"/>
    <property type="match status" value="1"/>
</dbReference>
<reference evidence="3 4" key="1">
    <citation type="journal article" date="2019" name="Nat. Plants">
        <title>Stout camphor tree genome fills gaps in understanding of flowering plant genome evolution.</title>
        <authorList>
            <person name="Chaw S.M."/>
            <person name="Liu Y.C."/>
            <person name="Wu Y.W."/>
            <person name="Wang H.Y."/>
            <person name="Lin C.I."/>
            <person name="Wu C.S."/>
            <person name="Ke H.M."/>
            <person name="Chang L.Y."/>
            <person name="Hsu C.Y."/>
            <person name="Yang H.T."/>
            <person name="Sudianto E."/>
            <person name="Hsu M.H."/>
            <person name="Wu K.P."/>
            <person name="Wang L.N."/>
            <person name="Leebens-Mack J.H."/>
            <person name="Tsai I.J."/>
        </authorList>
    </citation>
    <scope>NUCLEOTIDE SEQUENCE [LARGE SCALE GENOMIC DNA]</scope>
    <source>
        <strain evidence="4">cv. Chaw 1501</strain>
        <tissue evidence="3">Young leaves</tissue>
    </source>
</reference>
<sequence>MEDVRERERERERERIKRGKRREYCSRKIHSKNYLKFSEREREREIWKEEEVRDGVLRVQQLLLQEAAKELAKVYTCSRSKANLDRCLHEWEGKGFHVSGSVCDVSSRAQRERLMEEVTSIFNGQLNILVNNAGITIFKPTVDYTAEELSTVMATNFDSAYHLCQLAHPLLKPSGRGNIVFISSTAGVMALDVGSIYSASKGAMNQLTRNLACEWAKDNIRVNSIAPWFIKTAILDPFYQNSNFEDHARARTPLRRIGEVEEVSSMVAFLCLPAASYITGQVHVIDGGATINAFYPTHD</sequence>
<dbReference type="InterPro" id="IPR036291">
    <property type="entry name" value="NAD(P)-bd_dom_sf"/>
</dbReference>
<keyword evidence="1" id="KW-0521">NADP</keyword>
<protein>
    <submittedName>
        <fullName evidence="3">Tropinone reductase-like protein isoform X1</fullName>
    </submittedName>
</protein>
<gene>
    <name evidence="3" type="ORF">CKAN_01312300</name>
</gene>
<dbReference type="InterPro" id="IPR020904">
    <property type="entry name" value="Sc_DH/Rdtase_CS"/>
</dbReference>
<evidence type="ECO:0000256" key="1">
    <source>
        <dbReference type="ARBA" id="ARBA00022857"/>
    </source>
</evidence>
<keyword evidence="4" id="KW-1185">Reference proteome</keyword>
<dbReference type="PRINTS" id="PR00080">
    <property type="entry name" value="SDRFAMILY"/>
</dbReference>
<dbReference type="AlphaFoldDB" id="A0A443P0R4"/>
<dbReference type="Gene3D" id="3.40.50.720">
    <property type="entry name" value="NAD(P)-binding Rossmann-like Domain"/>
    <property type="match status" value="1"/>
</dbReference>
<keyword evidence="2" id="KW-0560">Oxidoreductase</keyword>